<organism evidence="2 3">
    <name type="scientific">Dunaliella salina</name>
    <name type="common">Green alga</name>
    <name type="synonym">Protococcus salinus</name>
    <dbReference type="NCBI Taxonomy" id="3046"/>
    <lineage>
        <taxon>Eukaryota</taxon>
        <taxon>Viridiplantae</taxon>
        <taxon>Chlorophyta</taxon>
        <taxon>core chlorophytes</taxon>
        <taxon>Chlorophyceae</taxon>
        <taxon>CS clade</taxon>
        <taxon>Chlamydomonadales</taxon>
        <taxon>Dunaliellaceae</taxon>
        <taxon>Dunaliella</taxon>
    </lineage>
</organism>
<evidence type="ECO:0000256" key="1">
    <source>
        <dbReference type="SAM" id="SignalP"/>
    </source>
</evidence>
<protein>
    <recommendedName>
        <fullName evidence="4">Secreted protein</fullName>
    </recommendedName>
</protein>
<evidence type="ECO:0000313" key="2">
    <source>
        <dbReference type="EMBL" id="KAF5839158.1"/>
    </source>
</evidence>
<proteinExistence type="predicted"/>
<gene>
    <name evidence="2" type="ORF">DUNSADRAFT_1471</name>
</gene>
<accession>A0ABQ7GX21</accession>
<feature type="chain" id="PRO_5045358727" description="Secreted protein" evidence="1">
    <location>
        <begin position="22"/>
        <end position="114"/>
    </location>
</feature>
<dbReference type="EMBL" id="MU069553">
    <property type="protein sequence ID" value="KAF5839158.1"/>
    <property type="molecule type" value="Genomic_DNA"/>
</dbReference>
<name>A0ABQ7GX21_DUNSA</name>
<comment type="caution">
    <text evidence="2">The sequence shown here is derived from an EMBL/GenBank/DDBJ whole genome shotgun (WGS) entry which is preliminary data.</text>
</comment>
<reference evidence="2" key="1">
    <citation type="submission" date="2017-08" db="EMBL/GenBank/DDBJ databases">
        <authorList>
            <person name="Polle J.E."/>
            <person name="Barry K."/>
            <person name="Cushman J."/>
            <person name="Schmutz J."/>
            <person name="Tran D."/>
            <person name="Hathwaick L.T."/>
            <person name="Yim W.C."/>
            <person name="Jenkins J."/>
            <person name="Mckie-Krisberg Z.M."/>
            <person name="Prochnik S."/>
            <person name="Lindquist E."/>
            <person name="Dockter R.B."/>
            <person name="Adam C."/>
            <person name="Molina H."/>
            <person name="Bunkerborg J."/>
            <person name="Jin E."/>
            <person name="Buchheim M."/>
            <person name="Magnuson J."/>
        </authorList>
    </citation>
    <scope>NUCLEOTIDE SEQUENCE</scope>
    <source>
        <strain evidence="2">CCAP 19/18</strain>
    </source>
</reference>
<keyword evidence="3" id="KW-1185">Reference proteome</keyword>
<evidence type="ECO:0008006" key="4">
    <source>
        <dbReference type="Google" id="ProtNLM"/>
    </source>
</evidence>
<evidence type="ECO:0000313" key="3">
    <source>
        <dbReference type="Proteomes" id="UP000815325"/>
    </source>
</evidence>
<dbReference type="Proteomes" id="UP000815325">
    <property type="component" value="Unassembled WGS sequence"/>
</dbReference>
<sequence>MRASTFPHLFASLLSRSCVCARVHALIHARSAPRGMRWTRWRRLLRRSCAPDPLAPLCLCKGPSSQSTRARAQSMELKLSWWCVPCNGSHSALTRSTAQRCPVGGVLLVVVQQC</sequence>
<feature type="signal peptide" evidence="1">
    <location>
        <begin position="1"/>
        <end position="21"/>
    </location>
</feature>
<keyword evidence="1" id="KW-0732">Signal</keyword>